<reference evidence="1" key="2">
    <citation type="journal article" date="2021" name="PeerJ">
        <title>Extensive microbial diversity within the chicken gut microbiome revealed by metagenomics and culture.</title>
        <authorList>
            <person name="Gilroy R."/>
            <person name="Ravi A."/>
            <person name="Getino M."/>
            <person name="Pursley I."/>
            <person name="Horton D.L."/>
            <person name="Alikhan N.F."/>
            <person name="Baker D."/>
            <person name="Gharbi K."/>
            <person name="Hall N."/>
            <person name="Watson M."/>
            <person name="Adriaenssens E.M."/>
            <person name="Foster-Nyarko E."/>
            <person name="Jarju S."/>
            <person name="Secka A."/>
            <person name="Antonio M."/>
            <person name="Oren A."/>
            <person name="Chaudhuri R.R."/>
            <person name="La Ragione R."/>
            <person name="Hildebrand F."/>
            <person name="Pallen M.J."/>
        </authorList>
    </citation>
    <scope>NUCLEOTIDE SEQUENCE</scope>
    <source>
        <strain evidence="1">ChiGjej1B1-19959</strain>
    </source>
</reference>
<comment type="caution">
    <text evidence="1">The sequence shown here is derived from an EMBL/GenBank/DDBJ whole genome shotgun (WGS) entry which is preliminary data.</text>
</comment>
<name>A0A9D1LD16_9FIRM</name>
<proteinExistence type="predicted"/>
<protein>
    <submittedName>
        <fullName evidence="1">Restriction endonuclease</fullName>
    </submittedName>
</protein>
<keyword evidence="1" id="KW-0378">Hydrolase</keyword>
<keyword evidence="1" id="KW-0255">Endonuclease</keyword>
<dbReference type="AlphaFoldDB" id="A0A9D1LD16"/>
<evidence type="ECO:0000313" key="2">
    <source>
        <dbReference type="Proteomes" id="UP000824071"/>
    </source>
</evidence>
<evidence type="ECO:0000313" key="1">
    <source>
        <dbReference type="EMBL" id="HIU36103.1"/>
    </source>
</evidence>
<keyword evidence="1" id="KW-0540">Nuclease</keyword>
<dbReference type="EMBL" id="DVMW01000035">
    <property type="protein sequence ID" value="HIU36103.1"/>
    <property type="molecule type" value="Genomic_DNA"/>
</dbReference>
<reference evidence="1" key="1">
    <citation type="submission" date="2020-10" db="EMBL/GenBank/DDBJ databases">
        <authorList>
            <person name="Gilroy R."/>
        </authorList>
    </citation>
    <scope>NUCLEOTIDE SEQUENCE</scope>
    <source>
        <strain evidence="1">ChiGjej1B1-19959</strain>
    </source>
</reference>
<sequence length="155" mass="17611">IKVLGILKNKRAWKYIPLKYVDMSHENINKWKVLVPRANGSGALGEVLSTPLIGEPLIGYTQSFIGIGSFDTEYEAIAAIKYIKSKFARVILGVLKVTQDNDRGVWKLIPLQDFTPSSDIDWSKSVHEIDLQLYRKYGLDENEIDFIESHVKEMA</sequence>
<dbReference type="Proteomes" id="UP000824071">
    <property type="component" value="Unassembled WGS sequence"/>
</dbReference>
<accession>A0A9D1LD16</accession>
<dbReference type="GO" id="GO:0004519">
    <property type="term" value="F:endonuclease activity"/>
    <property type="evidence" value="ECO:0007669"/>
    <property type="project" value="UniProtKB-KW"/>
</dbReference>
<gene>
    <name evidence="1" type="ORF">IAC53_05830</name>
</gene>
<feature type="non-terminal residue" evidence="1">
    <location>
        <position position="1"/>
    </location>
</feature>
<organism evidence="1 2">
    <name type="scientific">Candidatus Fimenecus excrementigallinarum</name>
    <dbReference type="NCBI Taxonomy" id="2840816"/>
    <lineage>
        <taxon>Bacteria</taxon>
        <taxon>Bacillati</taxon>
        <taxon>Bacillota</taxon>
        <taxon>Clostridia</taxon>
        <taxon>Candidatus Fimenecus</taxon>
    </lineage>
</organism>